<feature type="domain" description="XPG N-terminal" evidence="9">
    <location>
        <begin position="1"/>
        <end position="100"/>
    </location>
</feature>
<dbReference type="AlphaFoldDB" id="A0A4S8KVY5"/>
<keyword evidence="4" id="KW-0255">Endonuclease</keyword>
<accession>A0A4S8KVY5</accession>
<keyword evidence="6" id="KW-0460">Magnesium</keyword>
<feature type="domain" description="XPG-I" evidence="8">
    <location>
        <begin position="516"/>
        <end position="589"/>
    </location>
</feature>
<feature type="compositionally biased region" description="Acidic residues" evidence="7">
    <location>
        <begin position="677"/>
        <end position="692"/>
    </location>
</feature>
<dbReference type="GO" id="GO:0005737">
    <property type="term" value="C:cytoplasm"/>
    <property type="evidence" value="ECO:0007669"/>
    <property type="project" value="TreeGrafter"/>
</dbReference>
<keyword evidence="3" id="KW-0479">Metal-binding</keyword>
<dbReference type="EMBL" id="ML179955">
    <property type="protein sequence ID" value="THU79961.1"/>
    <property type="molecule type" value="Genomic_DNA"/>
</dbReference>
<dbReference type="InterPro" id="IPR006086">
    <property type="entry name" value="XPG-I_dom"/>
</dbReference>
<dbReference type="OrthoDB" id="31113at2759"/>
<feature type="compositionally biased region" description="Low complexity" evidence="7">
    <location>
        <begin position="225"/>
        <end position="236"/>
    </location>
</feature>
<dbReference type="SMART" id="SM00485">
    <property type="entry name" value="XPGN"/>
    <property type="match status" value="1"/>
</dbReference>
<feature type="compositionally biased region" description="Basic and acidic residues" evidence="7">
    <location>
        <begin position="428"/>
        <end position="440"/>
    </location>
</feature>
<feature type="compositionally biased region" description="Polar residues" evidence="7">
    <location>
        <begin position="260"/>
        <end position="269"/>
    </location>
</feature>
<keyword evidence="5" id="KW-0378">Hydrolase</keyword>
<feature type="compositionally biased region" description="Basic and acidic residues" evidence="7">
    <location>
        <begin position="309"/>
        <end position="318"/>
    </location>
</feature>
<evidence type="ECO:0000256" key="2">
    <source>
        <dbReference type="ARBA" id="ARBA00022722"/>
    </source>
</evidence>
<dbReference type="InterPro" id="IPR008918">
    <property type="entry name" value="HhH2"/>
</dbReference>
<dbReference type="PANTHER" id="PTHR11081">
    <property type="entry name" value="FLAP ENDONUCLEASE FAMILY MEMBER"/>
    <property type="match status" value="1"/>
</dbReference>
<dbReference type="InterPro" id="IPR006085">
    <property type="entry name" value="XPG_DNA_repair_N"/>
</dbReference>
<feature type="compositionally biased region" description="Low complexity" evidence="7">
    <location>
        <begin position="277"/>
        <end position="287"/>
    </location>
</feature>
<sequence>MGVLGFTPFIQKTCPEVIKHFPDRLKAFAGKRIVFDGTLITQRLHFAPVPHPYRHIIGWYRLVKELENFGVQAICVFDGKERSTAKAREVIRRRHAQKLAAARSAIEEERLKRLNLLHTVIGQLPRLSPFDRAQLSKTLQREITAKDRTIPPLPDFSDSFWSQHVSSVSFPTTDFVDISDHGDYVLDYGYDRMVHRPLYYEAERTIEEEYAFHQESGIPEPFTYTNTNTTTSNNSSAHEIDSEDIDFELVSIAPQEDISNDNLKPNSSYKKVEDDISSSQEATSLSSEQKETTTETSQASTSDNGSPAIDREPDRDAHTLPIASETSTPETEPSPRKEGPEEDTSSTSSLSLVNRLASALSSLYLQYRESISKITSIPFSSQHSVSVSDDGEQEAVKSEYEMSRKQYKLALEEGEVWDWITGGRDEGGIRKWGDSSKPAHDTGLASETVSNDDDGDQITGAADIGSEFSQTSVAPEISQETLLSLTQKSSMMSESYKRSAHPPTTQTYNECRELLSAMGVPCVEATGTYEAEAVASSLVLNGHADYVASEDTDVLIYEAPLIRNITNRNAPLIVVSGAEVRDVLQLTRPMYIDFALLLGTDFSQRIKNVGPARALKFIREHGSIEKVIEAERKYVPKIPLREYLIQVDAGREVFGTLPPITKEIARETRKMGQWDRDECDNDMGDGDGDGSENESWMVQKKEKDEANTRIVTEKYGLSWALETCSHEEVLDGNYFGDDPSSGPSW</sequence>
<evidence type="ECO:0000259" key="8">
    <source>
        <dbReference type="SMART" id="SM00484"/>
    </source>
</evidence>
<evidence type="ECO:0000256" key="7">
    <source>
        <dbReference type="SAM" id="MobiDB-lite"/>
    </source>
</evidence>
<dbReference type="GO" id="GO:0017108">
    <property type="term" value="F:5'-flap endonuclease activity"/>
    <property type="evidence" value="ECO:0007669"/>
    <property type="project" value="TreeGrafter"/>
</dbReference>
<keyword evidence="2" id="KW-0540">Nuclease</keyword>
<dbReference type="PANTHER" id="PTHR11081:SF9">
    <property type="entry name" value="FLAP ENDONUCLEASE 1"/>
    <property type="match status" value="1"/>
</dbReference>
<dbReference type="GO" id="GO:0006281">
    <property type="term" value="P:DNA repair"/>
    <property type="evidence" value="ECO:0007669"/>
    <property type="project" value="UniProtKB-ARBA"/>
</dbReference>
<feature type="region of interest" description="Disordered" evidence="7">
    <location>
        <begin position="256"/>
        <end position="350"/>
    </location>
</feature>
<evidence type="ECO:0000256" key="6">
    <source>
        <dbReference type="ARBA" id="ARBA00022842"/>
    </source>
</evidence>
<dbReference type="Pfam" id="PF00867">
    <property type="entry name" value="XPG_I"/>
    <property type="match status" value="1"/>
</dbReference>
<reference evidence="10 11" key="1">
    <citation type="journal article" date="2019" name="Nat. Ecol. Evol.">
        <title>Megaphylogeny resolves global patterns of mushroom evolution.</title>
        <authorList>
            <person name="Varga T."/>
            <person name="Krizsan K."/>
            <person name="Foldi C."/>
            <person name="Dima B."/>
            <person name="Sanchez-Garcia M."/>
            <person name="Sanchez-Ramirez S."/>
            <person name="Szollosi G.J."/>
            <person name="Szarkandi J.G."/>
            <person name="Papp V."/>
            <person name="Albert L."/>
            <person name="Andreopoulos W."/>
            <person name="Angelini C."/>
            <person name="Antonin V."/>
            <person name="Barry K.W."/>
            <person name="Bougher N.L."/>
            <person name="Buchanan P."/>
            <person name="Buyck B."/>
            <person name="Bense V."/>
            <person name="Catcheside P."/>
            <person name="Chovatia M."/>
            <person name="Cooper J."/>
            <person name="Damon W."/>
            <person name="Desjardin D."/>
            <person name="Finy P."/>
            <person name="Geml J."/>
            <person name="Haridas S."/>
            <person name="Hughes K."/>
            <person name="Justo A."/>
            <person name="Karasinski D."/>
            <person name="Kautmanova I."/>
            <person name="Kiss B."/>
            <person name="Kocsube S."/>
            <person name="Kotiranta H."/>
            <person name="LaButti K.M."/>
            <person name="Lechner B.E."/>
            <person name="Liimatainen K."/>
            <person name="Lipzen A."/>
            <person name="Lukacs Z."/>
            <person name="Mihaltcheva S."/>
            <person name="Morgado L.N."/>
            <person name="Niskanen T."/>
            <person name="Noordeloos M.E."/>
            <person name="Ohm R.A."/>
            <person name="Ortiz-Santana B."/>
            <person name="Ovrebo C."/>
            <person name="Racz N."/>
            <person name="Riley R."/>
            <person name="Savchenko A."/>
            <person name="Shiryaev A."/>
            <person name="Soop K."/>
            <person name="Spirin V."/>
            <person name="Szebenyi C."/>
            <person name="Tomsovsky M."/>
            <person name="Tulloss R.E."/>
            <person name="Uehling J."/>
            <person name="Grigoriev I.V."/>
            <person name="Vagvolgyi C."/>
            <person name="Papp T."/>
            <person name="Martin F.M."/>
            <person name="Miettinen O."/>
            <person name="Hibbett D.S."/>
            <person name="Nagy L.G."/>
        </authorList>
    </citation>
    <scope>NUCLEOTIDE SEQUENCE [LARGE SCALE GENOMIC DNA]</scope>
    <source>
        <strain evidence="10 11">CBS 962.96</strain>
    </source>
</reference>
<evidence type="ECO:0000256" key="5">
    <source>
        <dbReference type="ARBA" id="ARBA00022801"/>
    </source>
</evidence>
<dbReference type="InterPro" id="IPR029060">
    <property type="entry name" value="PIN-like_dom_sf"/>
</dbReference>
<comment type="cofactor">
    <cofactor evidence="1">
        <name>Mg(2+)</name>
        <dbReference type="ChEBI" id="CHEBI:18420"/>
    </cofactor>
</comment>
<feature type="region of interest" description="Disordered" evidence="7">
    <location>
        <begin position="217"/>
        <end position="239"/>
    </location>
</feature>
<dbReference type="Gene3D" id="1.10.150.20">
    <property type="entry name" value="5' to 3' exonuclease, C-terminal subdomain"/>
    <property type="match status" value="1"/>
</dbReference>
<evidence type="ECO:0000256" key="4">
    <source>
        <dbReference type="ARBA" id="ARBA00022759"/>
    </source>
</evidence>
<evidence type="ECO:0000313" key="11">
    <source>
        <dbReference type="Proteomes" id="UP000297245"/>
    </source>
</evidence>
<name>A0A4S8KVY5_DENBC</name>
<dbReference type="SUPFAM" id="SSF47807">
    <property type="entry name" value="5' to 3' exonuclease, C-terminal subdomain"/>
    <property type="match status" value="1"/>
</dbReference>
<feature type="region of interest" description="Disordered" evidence="7">
    <location>
        <begin position="668"/>
        <end position="705"/>
    </location>
</feature>
<keyword evidence="11" id="KW-1185">Reference proteome</keyword>
<dbReference type="Gene3D" id="3.40.50.1010">
    <property type="entry name" value="5'-nuclease"/>
    <property type="match status" value="2"/>
</dbReference>
<evidence type="ECO:0000259" key="9">
    <source>
        <dbReference type="SMART" id="SM00485"/>
    </source>
</evidence>
<dbReference type="SMART" id="SM00279">
    <property type="entry name" value="HhH2"/>
    <property type="match status" value="1"/>
</dbReference>
<dbReference type="Proteomes" id="UP000297245">
    <property type="component" value="Unassembled WGS sequence"/>
</dbReference>
<dbReference type="SUPFAM" id="SSF88723">
    <property type="entry name" value="PIN domain-like"/>
    <property type="match status" value="1"/>
</dbReference>
<dbReference type="GO" id="GO:0008409">
    <property type="term" value="F:5'-3' exonuclease activity"/>
    <property type="evidence" value="ECO:0007669"/>
    <property type="project" value="TreeGrafter"/>
</dbReference>
<dbReference type="InterPro" id="IPR006084">
    <property type="entry name" value="XPG/Rad2"/>
</dbReference>
<evidence type="ECO:0000256" key="3">
    <source>
        <dbReference type="ARBA" id="ARBA00022723"/>
    </source>
</evidence>
<evidence type="ECO:0000313" key="10">
    <source>
        <dbReference type="EMBL" id="THU79961.1"/>
    </source>
</evidence>
<dbReference type="GO" id="GO:0003677">
    <property type="term" value="F:DNA binding"/>
    <property type="evidence" value="ECO:0007669"/>
    <property type="project" value="InterPro"/>
</dbReference>
<gene>
    <name evidence="10" type="ORF">K435DRAFT_785638</name>
</gene>
<evidence type="ECO:0000256" key="1">
    <source>
        <dbReference type="ARBA" id="ARBA00001946"/>
    </source>
</evidence>
<organism evidence="10 11">
    <name type="scientific">Dendrothele bispora (strain CBS 962.96)</name>
    <dbReference type="NCBI Taxonomy" id="1314807"/>
    <lineage>
        <taxon>Eukaryota</taxon>
        <taxon>Fungi</taxon>
        <taxon>Dikarya</taxon>
        <taxon>Basidiomycota</taxon>
        <taxon>Agaricomycotina</taxon>
        <taxon>Agaricomycetes</taxon>
        <taxon>Agaricomycetidae</taxon>
        <taxon>Agaricales</taxon>
        <taxon>Agaricales incertae sedis</taxon>
        <taxon>Dendrothele</taxon>
    </lineage>
</organism>
<dbReference type="PRINTS" id="PR00853">
    <property type="entry name" value="XPGRADSUPER"/>
</dbReference>
<feature type="region of interest" description="Disordered" evidence="7">
    <location>
        <begin position="428"/>
        <end position="461"/>
    </location>
</feature>
<dbReference type="SMART" id="SM00484">
    <property type="entry name" value="XPGI"/>
    <property type="match status" value="1"/>
</dbReference>
<dbReference type="GO" id="GO:0046872">
    <property type="term" value="F:metal ion binding"/>
    <property type="evidence" value="ECO:0007669"/>
    <property type="project" value="UniProtKB-KW"/>
</dbReference>
<dbReference type="GO" id="GO:0005634">
    <property type="term" value="C:nucleus"/>
    <property type="evidence" value="ECO:0007669"/>
    <property type="project" value="TreeGrafter"/>
</dbReference>
<dbReference type="InterPro" id="IPR036279">
    <property type="entry name" value="5-3_exonuclease_C_sf"/>
</dbReference>
<protein>
    <submittedName>
        <fullName evidence="10">PIN domain-like protein</fullName>
    </submittedName>
</protein>
<proteinExistence type="predicted"/>